<keyword evidence="9" id="KW-0807">Transducer</keyword>
<dbReference type="AlphaFoldDB" id="A0A0C2X6L3"/>
<keyword evidence="7 11" id="KW-0472">Membrane</keyword>
<dbReference type="CDD" id="cd14966">
    <property type="entry name" value="7tmD_STE3"/>
    <property type="match status" value="1"/>
</dbReference>
<dbReference type="HOGENOM" id="CLU_027592_0_1_1"/>
<comment type="subcellular location">
    <subcellularLocation>
        <location evidence="1">Membrane</location>
        <topology evidence="1">Multi-pass membrane protein</topology>
    </subcellularLocation>
</comment>
<dbReference type="InterPro" id="IPR001499">
    <property type="entry name" value="GPCR_STE3"/>
</dbReference>
<dbReference type="InParanoid" id="A0A0C2X6L3"/>
<feature type="transmembrane region" description="Helical" evidence="11">
    <location>
        <begin position="162"/>
        <end position="184"/>
    </location>
</feature>
<evidence type="ECO:0000256" key="5">
    <source>
        <dbReference type="ARBA" id="ARBA00022989"/>
    </source>
</evidence>
<keyword evidence="4 11" id="KW-0812">Transmembrane</keyword>
<dbReference type="PRINTS" id="PR00901">
    <property type="entry name" value="PHEROMONEBAR"/>
</dbReference>
<evidence type="ECO:0008006" key="14">
    <source>
        <dbReference type="Google" id="ProtNLM"/>
    </source>
</evidence>
<evidence type="ECO:0000256" key="1">
    <source>
        <dbReference type="ARBA" id="ARBA00004141"/>
    </source>
</evidence>
<dbReference type="EMBL" id="KN818250">
    <property type="protein sequence ID" value="KIL64378.1"/>
    <property type="molecule type" value="Genomic_DNA"/>
</dbReference>
<evidence type="ECO:0000256" key="4">
    <source>
        <dbReference type="ARBA" id="ARBA00022692"/>
    </source>
</evidence>
<evidence type="ECO:0000256" key="10">
    <source>
        <dbReference type="SAM" id="MobiDB-lite"/>
    </source>
</evidence>
<evidence type="ECO:0000256" key="2">
    <source>
        <dbReference type="ARBA" id="ARBA00011085"/>
    </source>
</evidence>
<dbReference type="PRINTS" id="PR00899">
    <property type="entry name" value="GPCRSTE3"/>
</dbReference>
<protein>
    <recommendedName>
        <fullName evidence="14">Pheromone receptor</fullName>
    </recommendedName>
</protein>
<dbReference type="OrthoDB" id="2874149at2759"/>
<keyword evidence="6" id="KW-0297">G-protein coupled receptor</keyword>
<evidence type="ECO:0000256" key="11">
    <source>
        <dbReference type="SAM" id="Phobius"/>
    </source>
</evidence>
<keyword evidence="8" id="KW-0675">Receptor</keyword>
<feature type="compositionally biased region" description="Low complexity" evidence="10">
    <location>
        <begin position="373"/>
        <end position="384"/>
    </location>
</feature>
<evidence type="ECO:0000313" key="13">
    <source>
        <dbReference type="Proteomes" id="UP000054549"/>
    </source>
</evidence>
<accession>A0A0C2X6L3</accession>
<sequence length="384" mass="43288">MTDPTYPIYPAFALIGFVLVLIPLPWHFQAWNSGTCLFMIWTALGCLNFFINSIIWHNNVVDWAPIWCDISTRLSIGVSVATPAASLCINRRLYNIASCTTAPITPAQKRRAVLIDLLIGLGIPALQMPLQFVVQGHRYDIWEDVGCYSTTVNTPLAYPLSFLWPNIIGLVSAVYSILILRAFLRRRAEFSQVLSCNSALSFNRYLRLMLLATLEIVINVPISSYGLYLNATKVPIYPWNGWSDLHFDWYKINAYPAFLWRSNKSLVATLELSRWSPIICAFVFFSFFGFAQEARKNYRALLFSVTKRLKSTFLYPNRDESLPSSKSSAMRSNLLPVYASKLTTRGNATSIYSDTATLIPQSSHPSTWKLDISPTSPSSSPFTA</sequence>
<keyword evidence="5 11" id="KW-1133">Transmembrane helix</keyword>
<gene>
    <name evidence="12" type="ORF">M378DRAFT_163415</name>
</gene>
<evidence type="ECO:0000256" key="7">
    <source>
        <dbReference type="ARBA" id="ARBA00023136"/>
    </source>
</evidence>
<evidence type="ECO:0000256" key="8">
    <source>
        <dbReference type="ARBA" id="ARBA00023170"/>
    </source>
</evidence>
<evidence type="ECO:0000313" key="12">
    <source>
        <dbReference type="EMBL" id="KIL64378.1"/>
    </source>
</evidence>
<dbReference type="Pfam" id="PF02076">
    <property type="entry name" value="STE3"/>
    <property type="match status" value="1"/>
</dbReference>
<organism evidence="12 13">
    <name type="scientific">Amanita muscaria (strain Koide BX008)</name>
    <dbReference type="NCBI Taxonomy" id="946122"/>
    <lineage>
        <taxon>Eukaryota</taxon>
        <taxon>Fungi</taxon>
        <taxon>Dikarya</taxon>
        <taxon>Basidiomycota</taxon>
        <taxon>Agaricomycotina</taxon>
        <taxon>Agaricomycetes</taxon>
        <taxon>Agaricomycetidae</taxon>
        <taxon>Agaricales</taxon>
        <taxon>Pluteineae</taxon>
        <taxon>Amanitaceae</taxon>
        <taxon>Amanita</taxon>
    </lineage>
</organism>
<evidence type="ECO:0000256" key="9">
    <source>
        <dbReference type="ARBA" id="ARBA00023224"/>
    </source>
</evidence>
<dbReference type="GO" id="GO:0000750">
    <property type="term" value="P:pheromone-dependent signal transduction involved in conjugation with cellular fusion"/>
    <property type="evidence" value="ECO:0007669"/>
    <property type="project" value="TreeGrafter"/>
</dbReference>
<comment type="similarity">
    <text evidence="2">Belongs to the G-protein coupled receptor 4 family.</text>
</comment>
<feature type="transmembrane region" description="Helical" evidence="11">
    <location>
        <begin position="6"/>
        <end position="24"/>
    </location>
</feature>
<feature type="region of interest" description="Disordered" evidence="10">
    <location>
        <begin position="361"/>
        <end position="384"/>
    </location>
</feature>
<dbReference type="Proteomes" id="UP000054549">
    <property type="component" value="Unassembled WGS sequence"/>
</dbReference>
<evidence type="ECO:0000256" key="6">
    <source>
        <dbReference type="ARBA" id="ARBA00023040"/>
    </source>
</evidence>
<dbReference type="GO" id="GO:0005886">
    <property type="term" value="C:plasma membrane"/>
    <property type="evidence" value="ECO:0007669"/>
    <property type="project" value="TreeGrafter"/>
</dbReference>
<evidence type="ECO:0000256" key="3">
    <source>
        <dbReference type="ARBA" id="ARBA00022507"/>
    </source>
</evidence>
<keyword evidence="3" id="KW-0589">Pheromone response</keyword>
<feature type="transmembrane region" description="Helical" evidence="11">
    <location>
        <begin position="272"/>
        <end position="291"/>
    </location>
</feature>
<dbReference type="InterPro" id="IPR000481">
    <property type="entry name" value="GPCR_Pheromne_B_alpha_rcpt"/>
</dbReference>
<dbReference type="PANTHER" id="PTHR28097:SF1">
    <property type="entry name" value="PHEROMONE A FACTOR RECEPTOR"/>
    <property type="match status" value="1"/>
</dbReference>
<proteinExistence type="inferred from homology"/>
<feature type="transmembrane region" description="Helical" evidence="11">
    <location>
        <begin position="205"/>
        <end position="228"/>
    </location>
</feature>
<dbReference type="FunCoup" id="A0A0C2X6L3">
    <property type="interactions" value="111"/>
</dbReference>
<reference evidence="12 13" key="1">
    <citation type="submission" date="2014-04" db="EMBL/GenBank/DDBJ databases">
        <title>Evolutionary Origins and Diversification of the Mycorrhizal Mutualists.</title>
        <authorList>
            <consortium name="DOE Joint Genome Institute"/>
            <consortium name="Mycorrhizal Genomics Consortium"/>
            <person name="Kohler A."/>
            <person name="Kuo A."/>
            <person name="Nagy L.G."/>
            <person name="Floudas D."/>
            <person name="Copeland A."/>
            <person name="Barry K.W."/>
            <person name="Cichocki N."/>
            <person name="Veneault-Fourrey C."/>
            <person name="LaButti K."/>
            <person name="Lindquist E.A."/>
            <person name="Lipzen A."/>
            <person name="Lundell T."/>
            <person name="Morin E."/>
            <person name="Murat C."/>
            <person name="Riley R."/>
            <person name="Ohm R."/>
            <person name="Sun H."/>
            <person name="Tunlid A."/>
            <person name="Henrissat B."/>
            <person name="Grigoriev I.V."/>
            <person name="Hibbett D.S."/>
            <person name="Martin F."/>
        </authorList>
    </citation>
    <scope>NUCLEOTIDE SEQUENCE [LARGE SCALE GENOMIC DNA]</scope>
    <source>
        <strain evidence="12 13">Koide BX008</strain>
    </source>
</reference>
<dbReference type="GO" id="GO:0004934">
    <property type="term" value="F:mating-type alpha-factor pheromone receptor activity"/>
    <property type="evidence" value="ECO:0007669"/>
    <property type="project" value="InterPro"/>
</dbReference>
<name>A0A0C2X6L3_AMAMK</name>
<feature type="transmembrane region" description="Helical" evidence="11">
    <location>
        <begin position="36"/>
        <end position="56"/>
    </location>
</feature>
<dbReference type="PANTHER" id="PTHR28097">
    <property type="entry name" value="PHEROMONE A FACTOR RECEPTOR"/>
    <property type="match status" value="1"/>
</dbReference>
<keyword evidence="13" id="KW-1185">Reference proteome</keyword>